<evidence type="ECO:0000313" key="2">
    <source>
        <dbReference type="EMBL" id="MBB4695785.1"/>
    </source>
</evidence>
<keyword evidence="3" id="KW-1185">Reference proteome</keyword>
<dbReference type="InterPro" id="IPR028087">
    <property type="entry name" value="Tad_N"/>
</dbReference>
<accession>A0A7W7G4Y3</accession>
<evidence type="ECO:0000313" key="3">
    <source>
        <dbReference type="Proteomes" id="UP000542742"/>
    </source>
</evidence>
<organism evidence="2 3">
    <name type="scientific">Paractinoplanes abujensis</name>
    <dbReference type="NCBI Taxonomy" id="882441"/>
    <lineage>
        <taxon>Bacteria</taxon>
        <taxon>Bacillati</taxon>
        <taxon>Actinomycetota</taxon>
        <taxon>Actinomycetes</taxon>
        <taxon>Micromonosporales</taxon>
        <taxon>Micromonosporaceae</taxon>
        <taxon>Paractinoplanes</taxon>
    </lineage>
</organism>
<dbReference type="NCBIfam" id="TIGR03816">
    <property type="entry name" value="tadE_like_DECH"/>
    <property type="match status" value="1"/>
</dbReference>
<gene>
    <name evidence="2" type="ORF">BKA14_005933</name>
</gene>
<dbReference type="AlphaFoldDB" id="A0A7W7G4Y3"/>
<name>A0A7W7G4Y3_9ACTN</name>
<dbReference type="EMBL" id="JACHMF010000001">
    <property type="protein sequence ID" value="MBB4695785.1"/>
    <property type="molecule type" value="Genomic_DNA"/>
</dbReference>
<dbReference type="Proteomes" id="UP000542742">
    <property type="component" value="Unassembled WGS sequence"/>
</dbReference>
<evidence type="ECO:0000259" key="1">
    <source>
        <dbReference type="Pfam" id="PF13400"/>
    </source>
</evidence>
<proteinExistence type="predicted"/>
<dbReference type="Pfam" id="PF13400">
    <property type="entry name" value="Tad"/>
    <property type="match status" value="1"/>
</dbReference>
<reference evidence="2 3" key="1">
    <citation type="submission" date="2020-08" db="EMBL/GenBank/DDBJ databases">
        <title>Sequencing the genomes of 1000 actinobacteria strains.</title>
        <authorList>
            <person name="Klenk H.-P."/>
        </authorList>
    </citation>
    <scope>NUCLEOTIDE SEQUENCE [LARGE SCALE GENOMIC DNA]</scope>
    <source>
        <strain evidence="2 3">DSM 45518</strain>
    </source>
</reference>
<feature type="domain" description="Putative Flp pilus-assembly TadG-like N-terminal" evidence="1">
    <location>
        <begin position="15"/>
        <end position="61"/>
    </location>
</feature>
<dbReference type="InterPro" id="IPR021202">
    <property type="entry name" value="Rv3654c-like"/>
</dbReference>
<comment type="caution">
    <text evidence="2">The sequence shown here is derived from an EMBL/GenBank/DDBJ whole genome shotgun (WGS) entry which is preliminary data.</text>
</comment>
<sequence>MRAGGAGAGAGKDRGAATLLVLAIGLVLVLAGVFGASVGAARVGRHQARTAADLGALAGGVQAVFGPGTACARAARFVTANDGRLTSCVVEGLDIVVTAEVEVRVAFGFGGRAVATARAGPVYALPE</sequence>
<dbReference type="RefSeq" id="WP_184954094.1">
    <property type="nucleotide sequence ID" value="NZ_BOMC01000067.1"/>
</dbReference>
<protein>
    <submittedName>
        <fullName evidence="2">Secretion/DNA translocation related TadE-like protein</fullName>
    </submittedName>
</protein>